<keyword evidence="3" id="KW-1185">Reference proteome</keyword>
<proteinExistence type="predicted"/>
<dbReference type="AlphaFoldDB" id="A0A8T2IL86"/>
<feature type="transmembrane region" description="Helical" evidence="1">
    <location>
        <begin position="52"/>
        <end position="72"/>
    </location>
</feature>
<keyword evidence="1" id="KW-0812">Transmembrane</keyword>
<comment type="caution">
    <text evidence="2">The sequence shown here is derived from an EMBL/GenBank/DDBJ whole genome shotgun (WGS) entry which is preliminary data.</text>
</comment>
<protein>
    <submittedName>
        <fullName evidence="2">Uncharacterized protein</fullName>
    </submittedName>
</protein>
<organism evidence="2 3">
    <name type="scientific">Hymenochirus boettgeri</name>
    <name type="common">Congo dwarf clawed frog</name>
    <dbReference type="NCBI Taxonomy" id="247094"/>
    <lineage>
        <taxon>Eukaryota</taxon>
        <taxon>Metazoa</taxon>
        <taxon>Chordata</taxon>
        <taxon>Craniata</taxon>
        <taxon>Vertebrata</taxon>
        <taxon>Euteleostomi</taxon>
        <taxon>Amphibia</taxon>
        <taxon>Batrachia</taxon>
        <taxon>Anura</taxon>
        <taxon>Pipoidea</taxon>
        <taxon>Pipidae</taxon>
        <taxon>Pipinae</taxon>
        <taxon>Hymenochirus</taxon>
    </lineage>
</organism>
<gene>
    <name evidence="2" type="ORF">GDO86_012166</name>
</gene>
<name>A0A8T2IL86_9PIPI</name>
<keyword evidence="1" id="KW-0472">Membrane</keyword>
<evidence type="ECO:0000313" key="2">
    <source>
        <dbReference type="EMBL" id="KAG8433705.1"/>
    </source>
</evidence>
<reference evidence="2" key="1">
    <citation type="thesis" date="2020" institute="ProQuest LLC" country="789 East Eisenhower Parkway, Ann Arbor, MI, USA">
        <title>Comparative Genomics and Chromosome Evolution.</title>
        <authorList>
            <person name="Mudd A.B."/>
        </authorList>
    </citation>
    <scope>NUCLEOTIDE SEQUENCE</scope>
    <source>
        <strain evidence="2">Female2</strain>
        <tissue evidence="2">Blood</tissue>
    </source>
</reference>
<dbReference type="Proteomes" id="UP000812440">
    <property type="component" value="Chromosome 7"/>
</dbReference>
<keyword evidence="1" id="KW-1133">Transmembrane helix</keyword>
<evidence type="ECO:0000256" key="1">
    <source>
        <dbReference type="SAM" id="Phobius"/>
    </source>
</evidence>
<accession>A0A8T2IL86</accession>
<evidence type="ECO:0000313" key="3">
    <source>
        <dbReference type="Proteomes" id="UP000812440"/>
    </source>
</evidence>
<dbReference type="EMBL" id="JAACNH010000008">
    <property type="protein sequence ID" value="KAG8433705.1"/>
    <property type="molecule type" value="Genomic_DNA"/>
</dbReference>
<sequence length="81" mass="9628">MLLLRGAMQPNQRKWFPDLCTETQLGVYPEYSDCKDSLQRYKSTCIKTASGFLPHFCWEAHIILLLVILIFFKRKRYLDLD</sequence>